<dbReference type="Proteomes" id="UP001629235">
    <property type="component" value="Unassembled WGS sequence"/>
</dbReference>
<dbReference type="EMBL" id="JAQQDW010000027">
    <property type="protein sequence ID" value="MFM0104801.1"/>
    <property type="molecule type" value="Genomic_DNA"/>
</dbReference>
<reference evidence="1 2" key="1">
    <citation type="journal article" date="2024" name="Chem. Sci.">
        <title>Discovery of megapolipeptins by genome mining of a Burkholderiales bacteria collection.</title>
        <authorList>
            <person name="Paulo B.S."/>
            <person name="Recchia M.J.J."/>
            <person name="Lee S."/>
            <person name="Fergusson C.H."/>
            <person name="Romanowski S.B."/>
            <person name="Hernandez A."/>
            <person name="Krull N."/>
            <person name="Liu D.Y."/>
            <person name="Cavanagh H."/>
            <person name="Bos A."/>
            <person name="Gray C.A."/>
            <person name="Murphy B.T."/>
            <person name="Linington R.G."/>
            <person name="Eustaquio A.S."/>
        </authorList>
    </citation>
    <scope>NUCLEOTIDE SEQUENCE [LARGE SCALE GENOMIC DNA]</scope>
    <source>
        <strain evidence="1 2">RL18-126-BIB-B</strain>
    </source>
</reference>
<accession>A0ACC7NGX2</accession>
<sequence>MSETPTVATKPSIINYAKGVGMSPALRRFCRHKLAILGALCIVLMVLACVAGPSLLAFTDTYIDIRHRLMPPFSGAHILGTDPLGRDVFARLLMAGRISMSIGFVAMLISMVIGVCVGMIAGYFGGVIGNVLMRLVDGVLCFPSIFLLLAISAIISPSVPSIVFLIAITSWMEVARVVEAQIRSLKTRDFALAALSMGSSHSRIMFRELLPNAAAPIVVAATLNVAYAILAESYISFLGFGIQPPTPSWGNMLDSAQTYLTSAPWLAIVPGLAITLAVTSFNFVGDGLRDALDPRNEM</sequence>
<evidence type="ECO:0000313" key="1">
    <source>
        <dbReference type="EMBL" id="MFM0104801.1"/>
    </source>
</evidence>
<comment type="caution">
    <text evidence="1">The sequence shown here is derived from an EMBL/GenBank/DDBJ whole genome shotgun (WGS) entry which is preliminary data.</text>
</comment>
<proteinExistence type="predicted"/>
<organism evidence="1 2">
    <name type="scientific">Paraburkholderia rhynchosiae</name>
    <dbReference type="NCBI Taxonomy" id="487049"/>
    <lineage>
        <taxon>Bacteria</taxon>
        <taxon>Pseudomonadati</taxon>
        <taxon>Pseudomonadota</taxon>
        <taxon>Betaproteobacteria</taxon>
        <taxon>Burkholderiales</taxon>
        <taxon>Burkholderiaceae</taxon>
        <taxon>Paraburkholderia</taxon>
    </lineage>
</organism>
<gene>
    <name evidence="1" type="ORF">PQR01_15275</name>
</gene>
<name>A0ACC7NGX2_9BURK</name>
<protein>
    <submittedName>
        <fullName evidence="1">ABC transporter permease</fullName>
    </submittedName>
</protein>
<evidence type="ECO:0000313" key="2">
    <source>
        <dbReference type="Proteomes" id="UP001629235"/>
    </source>
</evidence>
<keyword evidence="2" id="KW-1185">Reference proteome</keyword>